<evidence type="ECO:0000256" key="1">
    <source>
        <dbReference type="SAM" id="Coils"/>
    </source>
</evidence>
<dbReference type="STRING" id="1081109.A0A162ILI6"/>
<dbReference type="Proteomes" id="UP000078544">
    <property type="component" value="Unassembled WGS sequence"/>
</dbReference>
<evidence type="ECO:0008006" key="4">
    <source>
        <dbReference type="Google" id="ProtNLM"/>
    </source>
</evidence>
<accession>A0A162ILI6</accession>
<evidence type="ECO:0000313" key="2">
    <source>
        <dbReference type="EMBL" id="KZZ95862.1"/>
    </source>
</evidence>
<feature type="coiled-coil region" evidence="1">
    <location>
        <begin position="86"/>
        <end position="163"/>
    </location>
</feature>
<organism evidence="2 3">
    <name type="scientific">Moelleriella libera RCEF 2490</name>
    <dbReference type="NCBI Taxonomy" id="1081109"/>
    <lineage>
        <taxon>Eukaryota</taxon>
        <taxon>Fungi</taxon>
        <taxon>Dikarya</taxon>
        <taxon>Ascomycota</taxon>
        <taxon>Pezizomycotina</taxon>
        <taxon>Sordariomycetes</taxon>
        <taxon>Hypocreomycetidae</taxon>
        <taxon>Hypocreales</taxon>
        <taxon>Clavicipitaceae</taxon>
        <taxon>Moelleriella</taxon>
    </lineage>
</organism>
<dbReference type="EMBL" id="AZGY01000008">
    <property type="protein sequence ID" value="KZZ95862.1"/>
    <property type="molecule type" value="Genomic_DNA"/>
</dbReference>
<sequence length="520" mass="58290">MNVERVEQARSLLLKALGACDIRASQDDVQLALRDAEHGPLLVEWACLHLGSDTLLTANELQIYTALDQAGRVDQLADSHDLAEVQAIMEDELRQATEELNRSTEKINKQTETLQRQRDAMSRFVQSEANNAAGRAALEVAQRKKIEVERNQLMKEIERLSQDVNLRLQAPEPEQSALADSVAEILQSDDKLLSSLQKLGRELRQPSYEGTQEVEKLRDLSLRLATTTVETVQCRLNTIYLEALSESEKSSMAESVLDREASELQEEVESLYSELLPVAQMSANQQHTEPSIRSFAAQSEQAMNRTTLLLNYTDECLDFLLDRMARIRHHVGSQKSYQASSAAILALLEDELDAVRDVSDTTPAPAYSASPARLPNNTHAKRTFRKQEKPLDALLQHLAISLPEEEGAQQHGASLNKTLQERQQKCSDISKGIQESFERAIQEQVQDARRAIQLLKDSFFSESPFGAVKLVDTEIEESVLLLGQEVDRAMDALHILEGQAVAARSRKRDDLTQRWGSQQC</sequence>
<evidence type="ECO:0000313" key="3">
    <source>
        <dbReference type="Proteomes" id="UP000078544"/>
    </source>
</evidence>
<dbReference type="AlphaFoldDB" id="A0A162ILI6"/>
<keyword evidence="3" id="KW-1185">Reference proteome</keyword>
<protein>
    <recommendedName>
        <fullName evidence="4">Vacuolar H+/Ca2+ exchanger</fullName>
    </recommendedName>
</protein>
<proteinExistence type="predicted"/>
<gene>
    <name evidence="2" type="ORF">AAL_04158</name>
</gene>
<comment type="caution">
    <text evidence="2">The sequence shown here is derived from an EMBL/GenBank/DDBJ whole genome shotgun (WGS) entry which is preliminary data.</text>
</comment>
<keyword evidence="1" id="KW-0175">Coiled coil</keyword>
<dbReference type="OrthoDB" id="5314201at2759"/>
<name>A0A162ILI6_9HYPO</name>
<reference evidence="2 3" key="1">
    <citation type="journal article" date="2016" name="Genome Biol. Evol.">
        <title>Divergent and convergent evolution of fungal pathogenicity.</title>
        <authorList>
            <person name="Shang Y."/>
            <person name="Xiao G."/>
            <person name="Zheng P."/>
            <person name="Cen K."/>
            <person name="Zhan S."/>
            <person name="Wang C."/>
        </authorList>
    </citation>
    <scope>NUCLEOTIDE SEQUENCE [LARGE SCALE GENOMIC DNA]</scope>
    <source>
        <strain evidence="2 3">RCEF 2490</strain>
    </source>
</reference>